<evidence type="ECO:0000313" key="2">
    <source>
        <dbReference type="EMBL" id="CAH2296860.1"/>
    </source>
</evidence>
<keyword evidence="3" id="KW-1185">Reference proteome</keyword>
<dbReference type="AlphaFoldDB" id="A0AAD1SBP9"/>
<evidence type="ECO:0000313" key="3">
    <source>
        <dbReference type="Proteomes" id="UP001295444"/>
    </source>
</evidence>
<sequence>MLVLLMLALQPHKLQIHQVYPVIMAYLTPLPLITTRGWAHYGPPIIPPSFPNRYPPQQAITVSYQLSMEPL</sequence>
<protein>
    <submittedName>
        <fullName evidence="2">Uncharacterized protein</fullName>
    </submittedName>
</protein>
<keyword evidence="1" id="KW-0732">Signal</keyword>
<dbReference type="EMBL" id="OW240916">
    <property type="protein sequence ID" value="CAH2296860.1"/>
    <property type="molecule type" value="Genomic_DNA"/>
</dbReference>
<evidence type="ECO:0000256" key="1">
    <source>
        <dbReference type="SAM" id="SignalP"/>
    </source>
</evidence>
<organism evidence="2 3">
    <name type="scientific">Pelobates cultripes</name>
    <name type="common">Western spadefoot toad</name>
    <dbReference type="NCBI Taxonomy" id="61616"/>
    <lineage>
        <taxon>Eukaryota</taxon>
        <taxon>Metazoa</taxon>
        <taxon>Chordata</taxon>
        <taxon>Craniata</taxon>
        <taxon>Vertebrata</taxon>
        <taxon>Euteleostomi</taxon>
        <taxon>Amphibia</taxon>
        <taxon>Batrachia</taxon>
        <taxon>Anura</taxon>
        <taxon>Pelobatoidea</taxon>
        <taxon>Pelobatidae</taxon>
        <taxon>Pelobates</taxon>
    </lineage>
</organism>
<name>A0AAD1SBP9_PELCU</name>
<feature type="chain" id="PRO_5042190497" evidence="1">
    <location>
        <begin position="17"/>
        <end position="71"/>
    </location>
</feature>
<reference evidence="2" key="1">
    <citation type="submission" date="2022-03" db="EMBL/GenBank/DDBJ databases">
        <authorList>
            <person name="Alioto T."/>
            <person name="Alioto T."/>
            <person name="Gomez Garrido J."/>
        </authorList>
    </citation>
    <scope>NUCLEOTIDE SEQUENCE</scope>
</reference>
<proteinExistence type="predicted"/>
<dbReference type="Proteomes" id="UP001295444">
    <property type="component" value="Chromosome 05"/>
</dbReference>
<gene>
    <name evidence="2" type="ORF">PECUL_23A023099</name>
</gene>
<feature type="signal peptide" evidence="1">
    <location>
        <begin position="1"/>
        <end position="16"/>
    </location>
</feature>
<accession>A0AAD1SBP9</accession>